<keyword evidence="5 12" id="KW-0813">Transport</keyword>
<evidence type="ECO:0000313" key="16">
    <source>
        <dbReference type="Proteomes" id="UP000196536"/>
    </source>
</evidence>
<keyword evidence="13" id="KW-0175">Coiled coil</keyword>
<evidence type="ECO:0000256" key="4">
    <source>
        <dbReference type="ARBA" id="ARBA00011471"/>
    </source>
</evidence>
<evidence type="ECO:0000256" key="6">
    <source>
        <dbReference type="ARBA" id="ARBA00022475"/>
    </source>
</evidence>
<keyword evidence="11 14" id="KW-0472">Membrane</keyword>
<keyword evidence="8 12" id="KW-0812">Transmembrane</keyword>
<evidence type="ECO:0000256" key="9">
    <source>
        <dbReference type="ARBA" id="ARBA00022927"/>
    </source>
</evidence>
<evidence type="ECO:0000256" key="10">
    <source>
        <dbReference type="ARBA" id="ARBA00022989"/>
    </source>
</evidence>
<sequence>MAISTSQDDDVVSEINITPLVDVMLVLLIVFIVTAPLLTNTVKVNLPKAAPTQSTDQNKAVVISVNPEGEIFLDKDKVALENFEQEIQNRKNANDKLALNLNADETVPYGTIAKLLAGIERVGVDKLSVITVPGQ</sequence>
<dbReference type="InterPro" id="IPR003400">
    <property type="entry name" value="ExbD"/>
</dbReference>
<dbReference type="Proteomes" id="UP000196536">
    <property type="component" value="Unassembled WGS sequence"/>
</dbReference>
<dbReference type="RefSeq" id="WP_087620397.1">
    <property type="nucleotide sequence ID" value="NZ_NEXX01000002.1"/>
</dbReference>
<evidence type="ECO:0000256" key="14">
    <source>
        <dbReference type="SAM" id="Phobius"/>
    </source>
</evidence>
<comment type="subcellular location">
    <subcellularLocation>
        <location evidence="2">Cell inner membrane</location>
        <topology evidence="2">Single-pass type II membrane protein</topology>
    </subcellularLocation>
    <subcellularLocation>
        <location evidence="12">Cell membrane</location>
        <topology evidence="12">Single-pass type II membrane protein</topology>
    </subcellularLocation>
</comment>
<keyword evidence="10 14" id="KW-1133">Transmembrane helix</keyword>
<comment type="function">
    <text evidence="1">Involved in the TonB-dependent energy-dependent transport of various receptor-bound substrates.</text>
</comment>
<evidence type="ECO:0000256" key="11">
    <source>
        <dbReference type="ARBA" id="ARBA00023136"/>
    </source>
</evidence>
<evidence type="ECO:0000256" key="2">
    <source>
        <dbReference type="ARBA" id="ARBA00004249"/>
    </source>
</evidence>
<keyword evidence="16" id="KW-1185">Reference proteome</keyword>
<keyword evidence="9 12" id="KW-0653">Protein transport</keyword>
<dbReference type="GO" id="GO:0022857">
    <property type="term" value="F:transmembrane transporter activity"/>
    <property type="evidence" value="ECO:0007669"/>
    <property type="project" value="InterPro"/>
</dbReference>
<evidence type="ECO:0000313" key="15">
    <source>
        <dbReference type="EMBL" id="OUY07854.1"/>
    </source>
</evidence>
<evidence type="ECO:0000256" key="12">
    <source>
        <dbReference type="RuleBase" id="RU003879"/>
    </source>
</evidence>
<dbReference type="GO" id="GO:0015031">
    <property type="term" value="P:protein transport"/>
    <property type="evidence" value="ECO:0007669"/>
    <property type="project" value="UniProtKB-KW"/>
</dbReference>
<evidence type="ECO:0000256" key="3">
    <source>
        <dbReference type="ARBA" id="ARBA00005811"/>
    </source>
</evidence>
<dbReference type="Pfam" id="PF02472">
    <property type="entry name" value="ExbD"/>
    <property type="match status" value="1"/>
</dbReference>
<name>A0A1Z9Z081_9GAMM</name>
<comment type="caution">
    <text evidence="15">The sequence shown here is derived from an EMBL/GenBank/DDBJ whole genome shotgun (WGS) entry which is preliminary data.</text>
</comment>
<protein>
    <submittedName>
        <fullName evidence="15">Biopolymer transporter ExbD</fullName>
    </submittedName>
</protein>
<dbReference type="PANTHER" id="PTHR30558">
    <property type="entry name" value="EXBD MEMBRANE COMPONENT OF PMF-DRIVEN MACROMOLECULE IMPORT SYSTEM"/>
    <property type="match status" value="1"/>
</dbReference>
<dbReference type="PANTHER" id="PTHR30558:SF12">
    <property type="entry name" value="BIOPOLYMER TRANSPORT PROTEIN EXBD"/>
    <property type="match status" value="1"/>
</dbReference>
<reference evidence="15 16" key="1">
    <citation type="submission" date="2017-05" db="EMBL/GenBank/DDBJ databases">
        <title>Acinetobacter populi ANC 5415 (= PBJ7), whole genome shotgun sequencing project.</title>
        <authorList>
            <person name="Nemec A."/>
            <person name="Radolfova-Krizova L."/>
        </authorList>
    </citation>
    <scope>NUCLEOTIDE SEQUENCE [LARGE SCALE GENOMIC DNA]</scope>
    <source>
        <strain evidence="15 16">PBJ7</strain>
    </source>
</reference>
<evidence type="ECO:0000256" key="7">
    <source>
        <dbReference type="ARBA" id="ARBA00022519"/>
    </source>
</evidence>
<dbReference type="EMBL" id="NEXX01000002">
    <property type="protein sequence ID" value="OUY07854.1"/>
    <property type="molecule type" value="Genomic_DNA"/>
</dbReference>
<evidence type="ECO:0000256" key="1">
    <source>
        <dbReference type="ARBA" id="ARBA00003540"/>
    </source>
</evidence>
<feature type="transmembrane region" description="Helical" evidence="14">
    <location>
        <begin position="20"/>
        <end position="38"/>
    </location>
</feature>
<evidence type="ECO:0000256" key="8">
    <source>
        <dbReference type="ARBA" id="ARBA00022692"/>
    </source>
</evidence>
<dbReference type="OrthoDB" id="9798629at2"/>
<accession>A0A1Z9Z081</accession>
<evidence type="ECO:0000256" key="13">
    <source>
        <dbReference type="SAM" id="Coils"/>
    </source>
</evidence>
<gene>
    <name evidence="15" type="ORF">CAP51_09020</name>
</gene>
<feature type="coiled-coil region" evidence="13">
    <location>
        <begin position="73"/>
        <end position="100"/>
    </location>
</feature>
<keyword evidence="7" id="KW-0997">Cell inner membrane</keyword>
<comment type="similarity">
    <text evidence="3 12">Belongs to the ExbD/TolR family.</text>
</comment>
<evidence type="ECO:0000256" key="5">
    <source>
        <dbReference type="ARBA" id="ARBA00022448"/>
    </source>
</evidence>
<proteinExistence type="inferred from homology"/>
<dbReference type="GO" id="GO:0005886">
    <property type="term" value="C:plasma membrane"/>
    <property type="evidence" value="ECO:0007669"/>
    <property type="project" value="UniProtKB-SubCell"/>
</dbReference>
<keyword evidence="6" id="KW-1003">Cell membrane</keyword>
<organism evidence="15 16">
    <name type="scientific">Acinetobacter populi</name>
    <dbReference type="NCBI Taxonomy" id="1582270"/>
    <lineage>
        <taxon>Bacteria</taxon>
        <taxon>Pseudomonadati</taxon>
        <taxon>Pseudomonadota</taxon>
        <taxon>Gammaproteobacteria</taxon>
        <taxon>Moraxellales</taxon>
        <taxon>Moraxellaceae</taxon>
        <taxon>Acinetobacter</taxon>
    </lineage>
</organism>
<dbReference type="Gene3D" id="3.30.420.270">
    <property type="match status" value="1"/>
</dbReference>
<dbReference type="AlphaFoldDB" id="A0A1Z9Z081"/>
<comment type="subunit">
    <text evidence="4">The accessory proteins ExbB and ExbD seem to form a complex with TonB.</text>
</comment>